<evidence type="ECO:0000259" key="4">
    <source>
        <dbReference type="PROSITE" id="PS50994"/>
    </source>
</evidence>
<sequence length="1376" mass="157197">MLRLICSGNLESLLLEMETRMVKYQKEVNEIRAKRIAKSANPLALVASAQPHPDNYYQAPKPQRAYAPAPKHTSTSHKGKEVAKPVKPPYELGSDEDSDPEQAQKDKEMQKNLALIAKYFKKLYKPTNNNLRTSSNSRNKTVDTSPRKPKRVKDYTYHKEKMLLCKQAEQGVPLRAEQEVLPADSDNTAEPLEKLQYNDKYNVDQNDAECIDERAGLANLIANLTLDTEQNKKILMQLKKANTSLTQELKECKSNIKESIATRDSCLIALQTKQTELEKYIAFNDLTVDYDKLQTKLNEALGLLAQKDIDIKEGLKLKAYEISVVKQKHDDLVKQSLLTKSHFEGLLKEKSKVISDLKVKEGKDIDKMISMEKQLKFLNEIVYKRNQSIQTIHMLAPKCSIYNGRPTFANPMYLKKAQAEKPCLYEIPYDNSDLANRFAPDWEETITLEKESRSKLDKDLVKPYDYTKQNKLVDQAWVKHTSDRFRAPTALDMEVLIKTCLMPLSLKTQNDSFQFVHELKKDMHEDFKYVESLEKAIDELESDKADFSNMYDLLLQECVSKDVMCSYLHSLSDLDAYNELKCLYLHKVKECEYLAEKLSKQTENVNEKLKKLIERCKGKSVETQFARPSVVRQPNAQRIPKPSVLGKPTPFSNSPAIRSFSKNELVNKTNVSDGSSKPVTAQILPQTASKATSRNTNPRMSTSTGVIHRTNVSRPTLMSNQMKEMVMPNNSQVTFKKMELEDHHRISSISKKTKSVTVCNDSLNSRTLNVNAVCADCGKCVFNSNHDACVSKYLKDVNAITKKPNVVPISSRKPKDKANKSVATPHKKTIFQLILFIVDSGCTKHMMGNLKLLCNFVEKFLGTVRFENDQFATILGYGDLIQGNVTIKRVYYVEGLNHNLFSVGQFYDVDLEVAFRKSTYTSSATSLCLMAKASPTQAWLWHRRLYHLNFDYINLLSKKDIVIGLPKLKYVKDQLCSSCEVSKAKRSSFKKKAVPSSKGRLNLLHMNLCTKFLNKTLHAYFKEECIEHQTSTPRTPEQNDVVERRNRTLVEAARTIHSASKLPLFFWAEAIATACYTQNRSIIISTHGKMTYHIINSRLPSIKHLHIFGCLCYLTRDGENLDKMKEKGDPCVMVEYSTQLKGYRVYNKRTRLVVESIHIKFDEIKEMTFEHGSPVPPRQEMSVDNNSSGLVLQEQQKASDYDNSDPMPPLQDVVPPTDKTNLSQQELEFLFNPLFEEYFSTENQTNDQQPSTQTTNVNAKDDNNDQAEDTLFQNDEFINPFCTPIREIAESFSCNIDNSNMHTFYQPYGSEYQWIKDHPLEQVCGNPSKPVQTRRQLATYPKMCMFALTVSTAEPQKIKEAMADSAWIEAMQEELH</sequence>
<dbReference type="Pfam" id="PF13976">
    <property type="entry name" value="gag_pre-integrs"/>
    <property type="match status" value="1"/>
</dbReference>
<dbReference type="EMBL" id="BQNB010012785">
    <property type="protein sequence ID" value="GJT07858.1"/>
    <property type="molecule type" value="Genomic_DNA"/>
</dbReference>
<dbReference type="Pfam" id="PF22936">
    <property type="entry name" value="Pol_BBD"/>
    <property type="match status" value="1"/>
</dbReference>
<feature type="region of interest" description="Disordered" evidence="3">
    <location>
        <begin position="1242"/>
        <end position="1262"/>
    </location>
</feature>
<keyword evidence="2" id="KW-0175">Coiled coil</keyword>
<evidence type="ECO:0000256" key="3">
    <source>
        <dbReference type="SAM" id="MobiDB-lite"/>
    </source>
</evidence>
<dbReference type="PANTHER" id="PTHR42648:SF18">
    <property type="entry name" value="RETROTRANSPOSON, UNCLASSIFIED-LIKE PROTEIN"/>
    <property type="match status" value="1"/>
</dbReference>
<feature type="coiled-coil region" evidence="2">
    <location>
        <begin position="530"/>
        <end position="557"/>
    </location>
</feature>
<dbReference type="PANTHER" id="PTHR42648">
    <property type="entry name" value="TRANSPOSASE, PUTATIVE-RELATED"/>
    <property type="match status" value="1"/>
</dbReference>
<dbReference type="Pfam" id="PF25597">
    <property type="entry name" value="SH3_retrovirus"/>
    <property type="match status" value="1"/>
</dbReference>
<keyword evidence="6" id="KW-1185">Reference proteome</keyword>
<accession>A0ABQ5B292</accession>
<feature type="region of interest" description="Disordered" evidence="3">
    <location>
        <begin position="52"/>
        <end position="106"/>
    </location>
</feature>
<dbReference type="SUPFAM" id="SSF53098">
    <property type="entry name" value="Ribonuclease H-like"/>
    <property type="match status" value="1"/>
</dbReference>
<dbReference type="InterPro" id="IPR012337">
    <property type="entry name" value="RNaseH-like_sf"/>
</dbReference>
<feature type="compositionally biased region" description="Low complexity" evidence="3">
    <location>
        <begin position="127"/>
        <end position="139"/>
    </location>
</feature>
<keyword evidence="1" id="KW-0378">Hydrolase</keyword>
<evidence type="ECO:0000313" key="6">
    <source>
        <dbReference type="Proteomes" id="UP001151760"/>
    </source>
</evidence>
<reference evidence="5" key="1">
    <citation type="journal article" date="2022" name="Int. J. Mol. Sci.">
        <title>Draft Genome of Tanacetum Coccineum: Genomic Comparison of Closely Related Tanacetum-Family Plants.</title>
        <authorList>
            <person name="Yamashiro T."/>
            <person name="Shiraishi A."/>
            <person name="Nakayama K."/>
            <person name="Satake H."/>
        </authorList>
    </citation>
    <scope>NUCLEOTIDE SEQUENCE</scope>
</reference>
<dbReference type="Proteomes" id="UP001151760">
    <property type="component" value="Unassembled WGS sequence"/>
</dbReference>
<dbReference type="InterPro" id="IPR057670">
    <property type="entry name" value="SH3_retrovirus"/>
</dbReference>
<dbReference type="InterPro" id="IPR054722">
    <property type="entry name" value="PolX-like_BBD"/>
</dbReference>
<dbReference type="InterPro" id="IPR036397">
    <property type="entry name" value="RNaseH_sf"/>
</dbReference>
<dbReference type="Gene3D" id="3.30.420.10">
    <property type="entry name" value="Ribonuclease H-like superfamily/Ribonuclease H"/>
    <property type="match status" value="1"/>
</dbReference>
<feature type="compositionally biased region" description="Polar residues" evidence="3">
    <location>
        <begin position="1242"/>
        <end position="1258"/>
    </location>
</feature>
<organism evidence="5 6">
    <name type="scientific">Tanacetum coccineum</name>
    <dbReference type="NCBI Taxonomy" id="301880"/>
    <lineage>
        <taxon>Eukaryota</taxon>
        <taxon>Viridiplantae</taxon>
        <taxon>Streptophyta</taxon>
        <taxon>Embryophyta</taxon>
        <taxon>Tracheophyta</taxon>
        <taxon>Spermatophyta</taxon>
        <taxon>Magnoliopsida</taxon>
        <taxon>eudicotyledons</taxon>
        <taxon>Gunneridae</taxon>
        <taxon>Pentapetalae</taxon>
        <taxon>asterids</taxon>
        <taxon>campanulids</taxon>
        <taxon>Asterales</taxon>
        <taxon>Asteraceae</taxon>
        <taxon>Asteroideae</taxon>
        <taxon>Anthemideae</taxon>
        <taxon>Anthemidinae</taxon>
        <taxon>Tanacetum</taxon>
    </lineage>
</organism>
<feature type="domain" description="Integrase catalytic" evidence="4">
    <location>
        <begin position="931"/>
        <end position="1099"/>
    </location>
</feature>
<dbReference type="PROSITE" id="PS50994">
    <property type="entry name" value="INTEGRASE"/>
    <property type="match status" value="1"/>
</dbReference>
<protein>
    <submittedName>
        <fullName evidence="5">Retrovirus-related pol polyprotein from transposon TNT 1-94</fullName>
    </submittedName>
</protein>
<evidence type="ECO:0000256" key="1">
    <source>
        <dbReference type="ARBA" id="ARBA00022670"/>
    </source>
</evidence>
<reference evidence="5" key="2">
    <citation type="submission" date="2022-01" db="EMBL/GenBank/DDBJ databases">
        <authorList>
            <person name="Yamashiro T."/>
            <person name="Shiraishi A."/>
            <person name="Satake H."/>
            <person name="Nakayama K."/>
        </authorList>
    </citation>
    <scope>NUCLEOTIDE SEQUENCE</scope>
</reference>
<name>A0ABQ5B292_9ASTR</name>
<proteinExistence type="predicted"/>
<evidence type="ECO:0000313" key="5">
    <source>
        <dbReference type="EMBL" id="GJT07858.1"/>
    </source>
</evidence>
<feature type="region of interest" description="Disordered" evidence="3">
    <location>
        <begin position="127"/>
        <end position="149"/>
    </location>
</feature>
<keyword evidence="1" id="KW-0645">Protease</keyword>
<evidence type="ECO:0000256" key="2">
    <source>
        <dbReference type="SAM" id="Coils"/>
    </source>
</evidence>
<dbReference type="InterPro" id="IPR039537">
    <property type="entry name" value="Retrotran_Ty1/copia-like"/>
</dbReference>
<gene>
    <name evidence="5" type="ORF">Tco_0842320</name>
</gene>
<dbReference type="InterPro" id="IPR025724">
    <property type="entry name" value="GAG-pre-integrase_dom"/>
</dbReference>
<dbReference type="InterPro" id="IPR001584">
    <property type="entry name" value="Integrase_cat-core"/>
</dbReference>
<comment type="caution">
    <text evidence="5">The sequence shown here is derived from an EMBL/GenBank/DDBJ whole genome shotgun (WGS) entry which is preliminary data.</text>
</comment>